<proteinExistence type="predicted"/>
<evidence type="ECO:0000256" key="1">
    <source>
        <dbReference type="SAM" id="MobiDB-lite"/>
    </source>
</evidence>
<dbReference type="Proteomes" id="UP000218824">
    <property type="component" value="Chromosome"/>
</dbReference>
<feature type="region of interest" description="Disordered" evidence="1">
    <location>
        <begin position="133"/>
        <end position="154"/>
    </location>
</feature>
<sequence length="154" mass="16803">MQRAMVWMIWALAAVCAAAVAAPRAGFAGFVVHPRDGNGPSFEFSAARASADSPVKIGAVGRPLQAADRQHRTDLQRRWLREYVGAERSLRLREQVFCGRGPSGGRCDRYEFEPGGEDHAYYFHLDNWDVAGAQVGGSEPAGGSAEREPRDRGD</sequence>
<feature type="compositionally biased region" description="Basic and acidic residues" evidence="1">
    <location>
        <begin position="145"/>
        <end position="154"/>
    </location>
</feature>
<evidence type="ECO:0008006" key="5">
    <source>
        <dbReference type="Google" id="ProtNLM"/>
    </source>
</evidence>
<dbReference type="RefSeq" id="WP_096381350.1">
    <property type="nucleotide sequence ID" value="NZ_AP014940.1"/>
</dbReference>
<accession>A0AAU9AMY4</accession>
<organism evidence="3 4">
    <name type="scientific">Lysobacter enzymogenes</name>
    <dbReference type="NCBI Taxonomy" id="69"/>
    <lineage>
        <taxon>Bacteria</taxon>
        <taxon>Pseudomonadati</taxon>
        <taxon>Pseudomonadota</taxon>
        <taxon>Gammaproteobacteria</taxon>
        <taxon>Lysobacterales</taxon>
        <taxon>Lysobacteraceae</taxon>
        <taxon>Lysobacter</taxon>
    </lineage>
</organism>
<feature type="chain" id="PRO_5043403752" description="Lipoprotein" evidence="2">
    <location>
        <begin position="22"/>
        <end position="154"/>
    </location>
</feature>
<dbReference type="KEGG" id="lem:LEN_4419"/>
<name>A0AAU9AMY4_LYSEN</name>
<evidence type="ECO:0000256" key="2">
    <source>
        <dbReference type="SAM" id="SignalP"/>
    </source>
</evidence>
<evidence type="ECO:0000313" key="3">
    <source>
        <dbReference type="EMBL" id="BAV99906.1"/>
    </source>
</evidence>
<evidence type="ECO:0000313" key="4">
    <source>
        <dbReference type="Proteomes" id="UP000218824"/>
    </source>
</evidence>
<gene>
    <name evidence="3" type="ORF">LEN_4419</name>
</gene>
<dbReference type="AlphaFoldDB" id="A0AAU9AMY4"/>
<feature type="signal peptide" evidence="2">
    <location>
        <begin position="1"/>
        <end position="21"/>
    </location>
</feature>
<keyword evidence="2" id="KW-0732">Signal</keyword>
<dbReference type="EMBL" id="AP014940">
    <property type="protein sequence ID" value="BAV99906.1"/>
    <property type="molecule type" value="Genomic_DNA"/>
</dbReference>
<reference evidence="3 4" key="1">
    <citation type="journal article" date="2017" name="DNA Res.">
        <title>Complete genome sequence and expression profile of the commercial lytic enzyme producer Lysobacter enzymogenes M497-1.</title>
        <authorList>
            <person name="Takami H."/>
            <person name="Toyoda A."/>
            <person name="Uchiyama I."/>
            <person name="Itoh T."/>
            <person name="Takaki Y."/>
            <person name="Arai W."/>
            <person name="Nishi S."/>
            <person name="Kawai M."/>
            <person name="Shinya K."/>
            <person name="Ikeda H."/>
        </authorList>
    </citation>
    <scope>NUCLEOTIDE SEQUENCE [LARGE SCALE GENOMIC DNA]</scope>
    <source>
        <strain evidence="3 4">M497-1</strain>
    </source>
</reference>
<protein>
    <recommendedName>
        <fullName evidence="5">Lipoprotein</fullName>
    </recommendedName>
</protein>
<dbReference type="GeneID" id="83066207"/>